<keyword evidence="11 17" id="KW-0472">Membrane</keyword>
<dbReference type="AlphaFoldDB" id="A0A3B3Z6X2"/>
<organism evidence="19 20">
    <name type="scientific">Periophthalmus magnuspinnatus</name>
    <dbReference type="NCBI Taxonomy" id="409849"/>
    <lineage>
        <taxon>Eukaryota</taxon>
        <taxon>Metazoa</taxon>
        <taxon>Chordata</taxon>
        <taxon>Craniata</taxon>
        <taxon>Vertebrata</taxon>
        <taxon>Euteleostomi</taxon>
        <taxon>Actinopterygii</taxon>
        <taxon>Neopterygii</taxon>
        <taxon>Teleostei</taxon>
        <taxon>Neoteleostei</taxon>
        <taxon>Acanthomorphata</taxon>
        <taxon>Gobiaria</taxon>
        <taxon>Gobiiformes</taxon>
        <taxon>Gobioidei</taxon>
        <taxon>Gobiidae</taxon>
        <taxon>Oxudercinae</taxon>
        <taxon>Periophthalmus</taxon>
    </lineage>
</organism>
<evidence type="ECO:0000256" key="15">
    <source>
        <dbReference type="ARBA" id="ARBA00023319"/>
    </source>
</evidence>
<keyword evidence="6" id="KW-0677">Repeat</keyword>
<feature type="domain" description="Ig-like" evidence="18">
    <location>
        <begin position="247"/>
        <end position="331"/>
    </location>
</feature>
<evidence type="ECO:0000256" key="5">
    <source>
        <dbReference type="ARBA" id="ARBA00022692"/>
    </source>
</evidence>
<keyword evidence="8" id="KW-0130">Cell adhesion</keyword>
<keyword evidence="20" id="KW-1185">Reference proteome</keyword>
<evidence type="ECO:0000256" key="11">
    <source>
        <dbReference type="ARBA" id="ARBA00023136"/>
    </source>
</evidence>
<keyword evidence="12" id="KW-1015">Disulfide bond</keyword>
<reference evidence="19" key="2">
    <citation type="submission" date="2025-09" db="UniProtKB">
        <authorList>
            <consortium name="Ensembl"/>
        </authorList>
    </citation>
    <scope>IDENTIFICATION</scope>
</reference>
<dbReference type="Proteomes" id="UP000261520">
    <property type="component" value="Unplaced"/>
</dbReference>
<keyword evidence="10" id="KW-1064">Adaptive immunity</keyword>
<keyword evidence="15" id="KW-0393">Immunoglobulin domain</keyword>
<proteinExistence type="predicted"/>
<evidence type="ECO:0000259" key="18">
    <source>
        <dbReference type="PROSITE" id="PS50835"/>
    </source>
</evidence>
<protein>
    <recommendedName>
        <fullName evidence="18">Ig-like domain-containing protein</fullName>
    </recommendedName>
</protein>
<evidence type="ECO:0000256" key="4">
    <source>
        <dbReference type="ARBA" id="ARBA00022475"/>
    </source>
</evidence>
<evidence type="ECO:0000313" key="20">
    <source>
        <dbReference type="Proteomes" id="UP000261520"/>
    </source>
</evidence>
<dbReference type="Gene3D" id="2.60.40.10">
    <property type="entry name" value="Immunoglobulins"/>
    <property type="match status" value="4"/>
</dbReference>
<evidence type="ECO:0000256" key="1">
    <source>
        <dbReference type="ARBA" id="ARBA00004251"/>
    </source>
</evidence>
<evidence type="ECO:0000256" key="2">
    <source>
        <dbReference type="ARBA" id="ARBA00004279"/>
    </source>
</evidence>
<evidence type="ECO:0000256" key="17">
    <source>
        <dbReference type="SAM" id="Phobius"/>
    </source>
</evidence>
<evidence type="ECO:0000256" key="10">
    <source>
        <dbReference type="ARBA" id="ARBA00023130"/>
    </source>
</evidence>
<dbReference type="STRING" id="409849.ENSPMGP00000000289"/>
<keyword evidence="5 17" id="KW-0812">Transmembrane</keyword>
<keyword evidence="7" id="KW-0391">Immunity</keyword>
<evidence type="ECO:0000256" key="12">
    <source>
        <dbReference type="ARBA" id="ARBA00023157"/>
    </source>
</evidence>
<dbReference type="GO" id="GO:0030425">
    <property type="term" value="C:dendrite"/>
    <property type="evidence" value="ECO:0007669"/>
    <property type="project" value="UniProtKB-SubCell"/>
</dbReference>
<evidence type="ECO:0000256" key="13">
    <source>
        <dbReference type="ARBA" id="ARBA00023180"/>
    </source>
</evidence>
<dbReference type="GO" id="GO:0005886">
    <property type="term" value="C:plasma membrane"/>
    <property type="evidence" value="ECO:0007669"/>
    <property type="project" value="UniProtKB-SubCell"/>
</dbReference>
<evidence type="ECO:0000256" key="16">
    <source>
        <dbReference type="SAM" id="MobiDB-lite"/>
    </source>
</evidence>
<dbReference type="InterPro" id="IPR036179">
    <property type="entry name" value="Ig-like_dom_sf"/>
</dbReference>
<feature type="domain" description="Ig-like" evidence="18">
    <location>
        <begin position="341"/>
        <end position="406"/>
    </location>
</feature>
<evidence type="ECO:0000256" key="8">
    <source>
        <dbReference type="ARBA" id="ARBA00022889"/>
    </source>
</evidence>
<evidence type="ECO:0000256" key="9">
    <source>
        <dbReference type="ARBA" id="ARBA00022989"/>
    </source>
</evidence>
<accession>A0A3B3Z6X2</accession>
<evidence type="ECO:0000256" key="14">
    <source>
        <dbReference type="ARBA" id="ARBA00023273"/>
    </source>
</evidence>
<keyword evidence="9 17" id="KW-1133">Transmembrane helix</keyword>
<dbReference type="GO" id="GO:0002250">
    <property type="term" value="P:adaptive immune response"/>
    <property type="evidence" value="ECO:0007669"/>
    <property type="project" value="UniProtKB-KW"/>
</dbReference>
<keyword evidence="4" id="KW-1003">Cell membrane</keyword>
<dbReference type="InterPro" id="IPR051116">
    <property type="entry name" value="Surface_Rcpt/Adhesion_Mol"/>
</dbReference>
<feature type="domain" description="Ig-like" evidence="18">
    <location>
        <begin position="1"/>
        <end position="133"/>
    </location>
</feature>
<dbReference type="InterPro" id="IPR003599">
    <property type="entry name" value="Ig_sub"/>
</dbReference>
<feature type="region of interest" description="Disordered" evidence="16">
    <location>
        <begin position="546"/>
        <end position="569"/>
    </location>
</feature>
<sequence>PSLLRLPSFDPANSTSLTSVSECVSSLCVAVWASDVTALYGETIVVPCNGGSPPLNDLMFIKWKYEKADGSPGDLLVKQDQKEATVQATDGYASRVSIDDKYNLLITGATLMDQHTFTCMVVSATNLNEFPVSVLVHKKPTAVQIMDKAEVLQKDKPTMVGTCVVADANPVASITWKKNGQTLVADDKVVLITTSTKVEPSTGLSTTSSILQYVASKGDAEAVFTCGSKHPLGDDTANVGPFSVHYPSEKVSLQVLSKGPIMEGDNVTLKCHADGNPPPKAFYFHIKGQKTLVENSDTYTVASIRRDAGGEYKCALADNEKMEASQSIVVSYLDLSLSPIGKVVKTVGDTLPVKMEKSSSGEAIVSWSKDGKPVKEPVFSMLTYSDAGAYKCEVSMGGITRHQSFELVVEGKPMITALTKQRSVDGNHKVLTCEAQGVPEPSFQWSVNGSNEWSAYSNGKATHKITVIPKVNLTVTCIVSNKLGEDAMTINVSSVFNEDPDNKDSQEESDDQAKLIVGVVVGLILAAGVVALIYWLYMKNSRQGSWKTNEKEVGTSEESKKLEENNHTV</sequence>
<dbReference type="GO" id="GO:0007155">
    <property type="term" value="P:cell adhesion"/>
    <property type="evidence" value="ECO:0007669"/>
    <property type="project" value="UniProtKB-KW"/>
</dbReference>
<dbReference type="InterPro" id="IPR013162">
    <property type="entry name" value="CD80_C2-set"/>
</dbReference>
<dbReference type="SUPFAM" id="SSF48726">
    <property type="entry name" value="Immunoglobulin"/>
    <property type="match status" value="4"/>
</dbReference>
<dbReference type="SMART" id="SM00409">
    <property type="entry name" value="IG"/>
    <property type="match status" value="3"/>
</dbReference>
<dbReference type="Pfam" id="PF13927">
    <property type="entry name" value="Ig_3"/>
    <property type="match status" value="1"/>
</dbReference>
<feature type="transmembrane region" description="Helical" evidence="17">
    <location>
        <begin position="515"/>
        <end position="537"/>
    </location>
</feature>
<evidence type="ECO:0000256" key="6">
    <source>
        <dbReference type="ARBA" id="ARBA00022737"/>
    </source>
</evidence>
<evidence type="ECO:0000256" key="7">
    <source>
        <dbReference type="ARBA" id="ARBA00022859"/>
    </source>
</evidence>
<feature type="domain" description="Ig-like" evidence="18">
    <location>
        <begin position="140"/>
        <end position="240"/>
    </location>
</feature>
<dbReference type="InterPro" id="IPR007110">
    <property type="entry name" value="Ig-like_dom"/>
</dbReference>
<reference evidence="19" key="1">
    <citation type="submission" date="2025-08" db="UniProtKB">
        <authorList>
            <consortium name="Ensembl"/>
        </authorList>
    </citation>
    <scope>IDENTIFICATION</scope>
</reference>
<dbReference type="GO" id="GO:0030424">
    <property type="term" value="C:axon"/>
    <property type="evidence" value="ECO:0007669"/>
    <property type="project" value="UniProtKB-SubCell"/>
</dbReference>
<dbReference type="Pfam" id="PF08205">
    <property type="entry name" value="C2-set_2"/>
    <property type="match status" value="1"/>
</dbReference>
<name>A0A3B3Z6X2_9GOBI</name>
<feature type="domain" description="Ig-like" evidence="18">
    <location>
        <begin position="413"/>
        <end position="493"/>
    </location>
</feature>
<feature type="compositionally biased region" description="Basic and acidic residues" evidence="16">
    <location>
        <begin position="548"/>
        <end position="569"/>
    </location>
</feature>
<dbReference type="PROSITE" id="PS50835">
    <property type="entry name" value="IG_LIKE"/>
    <property type="match status" value="5"/>
</dbReference>
<keyword evidence="13" id="KW-0325">Glycoprotein</keyword>
<comment type="subcellular location">
    <subcellularLocation>
        <location evidence="1">Cell membrane</location>
        <topology evidence="1">Single-pass type I membrane protein</topology>
    </subcellularLocation>
    <subcellularLocation>
        <location evidence="3">Cell projection</location>
        <location evidence="3">Axon</location>
    </subcellularLocation>
    <subcellularLocation>
        <location evidence="2">Cell projection</location>
        <location evidence="2">Dendrite</location>
    </subcellularLocation>
</comment>
<dbReference type="Ensembl" id="ENSPMGT00000000304.1">
    <property type="protein sequence ID" value="ENSPMGP00000000289.1"/>
    <property type="gene ID" value="ENSPMGG00000000271.1"/>
</dbReference>
<dbReference type="PANTHER" id="PTHR11973:SF2">
    <property type="entry name" value="CD166 ANTIGEN"/>
    <property type="match status" value="1"/>
</dbReference>
<dbReference type="PANTHER" id="PTHR11973">
    <property type="entry name" value="CELL SURFACE GLYCOPROTEIN MUC18-RELATED"/>
    <property type="match status" value="1"/>
</dbReference>
<evidence type="ECO:0000256" key="3">
    <source>
        <dbReference type="ARBA" id="ARBA00004489"/>
    </source>
</evidence>
<dbReference type="InterPro" id="IPR013783">
    <property type="entry name" value="Ig-like_fold"/>
</dbReference>
<keyword evidence="14" id="KW-0966">Cell projection</keyword>
<evidence type="ECO:0000313" key="19">
    <source>
        <dbReference type="Ensembl" id="ENSPMGP00000000289.1"/>
    </source>
</evidence>